<organism evidence="3 4">
    <name type="scientific">Burkholderia ambifaria MEX-5</name>
    <dbReference type="NCBI Taxonomy" id="396597"/>
    <lineage>
        <taxon>Bacteria</taxon>
        <taxon>Pseudomonadati</taxon>
        <taxon>Pseudomonadota</taxon>
        <taxon>Betaproteobacteria</taxon>
        <taxon>Burkholderiales</taxon>
        <taxon>Burkholderiaceae</taxon>
        <taxon>Burkholderia</taxon>
        <taxon>Burkholderia cepacia complex</taxon>
    </lineage>
</organism>
<protein>
    <recommendedName>
        <fullName evidence="5">DUF1835 domain-containing protein</fullName>
    </recommendedName>
</protein>
<evidence type="ECO:0000313" key="3">
    <source>
        <dbReference type="EMBL" id="EDT42882.1"/>
    </source>
</evidence>
<dbReference type="AlphaFoldDB" id="B1T0Q7"/>
<dbReference type="EMBL" id="ABLK01000027">
    <property type="protein sequence ID" value="EDT42882.1"/>
    <property type="molecule type" value="Genomic_DNA"/>
</dbReference>
<dbReference type="InterPro" id="IPR022123">
    <property type="entry name" value="DUF3658"/>
</dbReference>
<accession>B1T0Q7</accession>
<feature type="domain" description="DUF3658" evidence="2">
    <location>
        <begin position="152"/>
        <end position="248"/>
    </location>
</feature>
<dbReference type="Proteomes" id="UP000004814">
    <property type="component" value="Unassembled WGS sequence"/>
</dbReference>
<dbReference type="Pfam" id="PF08874">
    <property type="entry name" value="DUF1835"/>
    <property type="match status" value="1"/>
</dbReference>
<evidence type="ECO:0000259" key="1">
    <source>
        <dbReference type="Pfam" id="PF08874"/>
    </source>
</evidence>
<evidence type="ECO:0000313" key="4">
    <source>
        <dbReference type="Proteomes" id="UP000004814"/>
    </source>
</evidence>
<comment type="caution">
    <text evidence="3">The sequence shown here is derived from an EMBL/GenBank/DDBJ whole genome shotgun (WGS) entry which is preliminary data.</text>
</comment>
<evidence type="ECO:0000259" key="2">
    <source>
        <dbReference type="Pfam" id="PF12395"/>
    </source>
</evidence>
<sequence length="265" mass="30183">MSDFHLTSGDSAAVALRYAIDSLGLMGEVFCFRDDYALGPLSMELRPPFWQYILRNQIPVGSESGDFPHDKRNPWDLLNQRIKSDRPERIIIWTSGSGSDQVFRRIAFRYLTAQTARVLQVEVPAPPFGCSHSVAHYAPEDLVHFLSTSIVLSSAERQGLAEEFDAIAARPEQLREYDEGGFFRFRDLDAYDDRLLNRCTTYWRPTQIIVGELMGQMQNLDPCNAKGDAFLASRIQQLVEDGRIEADRVDATVWQYRVRKIVDSA</sequence>
<evidence type="ECO:0008006" key="5">
    <source>
        <dbReference type="Google" id="ProtNLM"/>
    </source>
</evidence>
<dbReference type="RefSeq" id="WP_006757364.1">
    <property type="nucleotide sequence ID" value="NZ_ABLK01000027.1"/>
</dbReference>
<gene>
    <name evidence="3" type="ORF">BamMEX5DRAFT_1373</name>
</gene>
<dbReference type="Pfam" id="PF12395">
    <property type="entry name" value="DUF3658"/>
    <property type="match status" value="1"/>
</dbReference>
<feature type="domain" description="DUF1835" evidence="1">
    <location>
        <begin position="5"/>
        <end position="122"/>
    </location>
</feature>
<name>B1T0Q7_9BURK</name>
<proteinExistence type="predicted"/>
<reference evidence="3 4" key="1">
    <citation type="submission" date="2008-03" db="EMBL/GenBank/DDBJ databases">
        <title>Sequencing of the draft genome and assembly of Burkholderia ambifaria MEX-5.</title>
        <authorList>
            <consortium name="US DOE Joint Genome Institute (JGI-PGF)"/>
            <person name="Copeland A."/>
            <person name="Lucas S."/>
            <person name="Lapidus A."/>
            <person name="Glavina del Rio T."/>
            <person name="Dalin E."/>
            <person name="Tice H."/>
            <person name="Bruce D."/>
            <person name="Goodwin L."/>
            <person name="Pitluck S."/>
            <person name="Larimer F."/>
            <person name="Land M.L."/>
            <person name="Hauser L."/>
            <person name="Tiedje J."/>
            <person name="Richardson P."/>
        </authorList>
    </citation>
    <scope>NUCLEOTIDE SEQUENCE [LARGE SCALE GENOMIC DNA]</scope>
    <source>
        <strain evidence="3 4">MEX-5</strain>
    </source>
</reference>
<dbReference type="PATRIC" id="fig|396597.7.peg.6990"/>
<dbReference type="InterPro" id="IPR014973">
    <property type="entry name" value="DUF1835"/>
</dbReference>